<dbReference type="OrthoDB" id="10035640at2759"/>
<evidence type="ECO:0000256" key="1">
    <source>
        <dbReference type="SAM" id="MobiDB-lite"/>
    </source>
</evidence>
<feature type="compositionally biased region" description="Low complexity" evidence="1">
    <location>
        <begin position="27"/>
        <end position="39"/>
    </location>
</feature>
<feature type="region of interest" description="Disordered" evidence="1">
    <location>
        <begin position="121"/>
        <end position="154"/>
    </location>
</feature>
<feature type="compositionally biased region" description="Low complexity" evidence="1">
    <location>
        <begin position="1"/>
        <end position="15"/>
    </location>
</feature>
<dbReference type="AlphaFoldDB" id="A0A9W8DPY2"/>
<reference evidence="2" key="1">
    <citation type="submission" date="2022-07" db="EMBL/GenBank/DDBJ databases">
        <title>Phylogenomic reconstructions and comparative analyses of Kickxellomycotina fungi.</title>
        <authorList>
            <person name="Reynolds N.K."/>
            <person name="Stajich J.E."/>
            <person name="Barry K."/>
            <person name="Grigoriev I.V."/>
            <person name="Crous P."/>
            <person name="Smith M.E."/>
        </authorList>
    </citation>
    <scope>NUCLEOTIDE SEQUENCE</scope>
    <source>
        <strain evidence="2">NBRC 100468</strain>
    </source>
</reference>
<feature type="region of interest" description="Disordered" evidence="1">
    <location>
        <begin position="771"/>
        <end position="836"/>
    </location>
</feature>
<feature type="region of interest" description="Disordered" evidence="1">
    <location>
        <begin position="979"/>
        <end position="1024"/>
    </location>
</feature>
<dbReference type="Proteomes" id="UP001150538">
    <property type="component" value="Unassembled WGS sequence"/>
</dbReference>
<evidence type="ECO:0008006" key="4">
    <source>
        <dbReference type="Google" id="ProtNLM"/>
    </source>
</evidence>
<accession>A0A9W8DPY2</accession>
<feature type="compositionally biased region" description="Low complexity" evidence="1">
    <location>
        <begin position="531"/>
        <end position="544"/>
    </location>
</feature>
<feature type="region of interest" description="Disordered" evidence="1">
    <location>
        <begin position="734"/>
        <end position="754"/>
    </location>
</feature>
<feature type="compositionally biased region" description="Low complexity" evidence="1">
    <location>
        <begin position="482"/>
        <end position="491"/>
    </location>
</feature>
<feature type="region of interest" description="Disordered" evidence="1">
    <location>
        <begin position="343"/>
        <end position="373"/>
    </location>
</feature>
<feature type="region of interest" description="Disordered" evidence="1">
    <location>
        <begin position="902"/>
        <end position="931"/>
    </location>
</feature>
<sequence length="1069" mass="115195">MGNTHSSAKSGAAAAGRGGDGNGNIYSRSRSGSVRSTRRLSSLWYQQPAGRSSVLSFKSTDGHYGRPSFPLTTNHKQSIQNEFNTITNAASAGGGGGSQKVLRRNPAFGASSRSISCISEETLEPQQESSSASFTSETCSSHRQQRHRSRTAASERGVVMVTSVSKMPLLDPELYTLNSIAPLNPIVNQSVKRVFNFIKPSNCVDLSPEEMNIDCGDMADLALTTNTYIQDRVDRALSAQEDLTAKAKTLERRSIQFYSKMMLSNKRAKEQLENMSVVSSLQRQAEKSYELMQSIFQDMERLESLLPVKDRISANEPEFERKYPNIKAVFASRRRQLMLSRTCSENGSRTPNNLGHTILTPQGTPRGSDGGALISHQATRSLSYQPALSPPRLYSIRLEGATAPDGSPLLRRSSHGMAYPRSENRSDGPSTGSPSLKERGVPVSRFSSRRRPMSVVSLNLDSAVSNSTDYLPLDGIWRDGAASSGSMSSPSLANLARHSSNPGTASEQQQHHHQWIPSHSREVSRSKHTHTSSQCSGTSSSSISRPMLSPRFNPGSPMKQASFQLDSSDKDSIGGDSVRLPENASIDSKESQLIKARTLTQTSDAMSTTSNNSFIRDDNSSSSKLYIAAVPTTLTPKKDISSALPDMSSTPSSPGSPPIYYPERQRSRTMAASPRQGPISESARILLQVQLENQEITKSRRRGGSLSKNTRFSQARYSSNPAYVIGLSSMSTVPNSGNPDGAHTFERPRARLSSNPIASMSATSLSTMGASSYNISSSGQQKEPEDSSNSITYGLGSRGSSQYMPPPSSESGLFNSEKLNNKNTEPSDMSGASYEKDISKQQSLIIRTQKQQQHRIWQANRNYAQVPSHRRTMYDLVEYTSGLSLGGCDRQNIGHRQARVSSLGPSIMSGPSTTTIVKHPPKPRRTVSDMYSTTPKANTLSASMTTESHVSAANATTTTALESSTKNITLPQTKVTNVNNNTSILSPSQQSKPASISSSSSPSSPSLAILTSPPTSSQVQAIMKPSPSSSVAAYSSCSKLMTSNPIARAATTTPAATAAATATHVLSSK</sequence>
<evidence type="ECO:0000313" key="3">
    <source>
        <dbReference type="Proteomes" id="UP001150538"/>
    </source>
</evidence>
<dbReference type="EMBL" id="JANBPU010000059">
    <property type="protein sequence ID" value="KAJ1917896.1"/>
    <property type="molecule type" value="Genomic_DNA"/>
</dbReference>
<gene>
    <name evidence="2" type="ORF">H4219_002940</name>
</gene>
<feature type="compositionally biased region" description="Polar residues" evidence="1">
    <location>
        <begin position="902"/>
        <end position="916"/>
    </location>
</feature>
<keyword evidence="3" id="KW-1185">Reference proteome</keyword>
<organism evidence="2 3">
    <name type="scientific">Mycoemilia scoparia</name>
    <dbReference type="NCBI Taxonomy" id="417184"/>
    <lineage>
        <taxon>Eukaryota</taxon>
        <taxon>Fungi</taxon>
        <taxon>Fungi incertae sedis</taxon>
        <taxon>Zoopagomycota</taxon>
        <taxon>Kickxellomycotina</taxon>
        <taxon>Kickxellomycetes</taxon>
        <taxon>Kickxellales</taxon>
        <taxon>Kickxellaceae</taxon>
        <taxon>Mycoemilia</taxon>
    </lineage>
</organism>
<feature type="region of interest" description="Disordered" evidence="1">
    <location>
        <begin position="637"/>
        <end position="678"/>
    </location>
</feature>
<feature type="compositionally biased region" description="Polar residues" evidence="1">
    <location>
        <begin position="497"/>
        <end position="508"/>
    </location>
</feature>
<feature type="compositionally biased region" description="Polar residues" evidence="1">
    <location>
        <begin position="771"/>
        <end position="827"/>
    </location>
</feature>
<evidence type="ECO:0000313" key="2">
    <source>
        <dbReference type="EMBL" id="KAJ1917896.1"/>
    </source>
</evidence>
<feature type="region of interest" description="Disordered" evidence="1">
    <location>
        <begin position="482"/>
        <end position="618"/>
    </location>
</feature>
<feature type="compositionally biased region" description="Low complexity" evidence="1">
    <location>
        <begin position="128"/>
        <end position="142"/>
    </location>
</feature>
<feature type="compositionally biased region" description="Polar residues" evidence="1">
    <location>
        <begin position="343"/>
        <end position="365"/>
    </location>
</feature>
<name>A0A9W8DPY2_9FUNG</name>
<feature type="region of interest" description="Disordered" evidence="1">
    <location>
        <begin position="1"/>
        <end position="39"/>
    </location>
</feature>
<feature type="compositionally biased region" description="Polar residues" evidence="1">
    <location>
        <begin position="598"/>
        <end position="618"/>
    </location>
</feature>
<feature type="compositionally biased region" description="Low complexity" evidence="1">
    <location>
        <begin position="986"/>
        <end position="1017"/>
    </location>
</feature>
<comment type="caution">
    <text evidence="2">The sequence shown here is derived from an EMBL/GenBank/DDBJ whole genome shotgun (WGS) entry which is preliminary data.</text>
</comment>
<protein>
    <recommendedName>
        <fullName evidence="4">BLOC-1-related complex subunit 5</fullName>
    </recommendedName>
</protein>
<feature type="region of interest" description="Disordered" evidence="1">
    <location>
        <begin position="401"/>
        <end position="448"/>
    </location>
</feature>
<proteinExistence type="predicted"/>